<evidence type="ECO:0000313" key="3">
    <source>
        <dbReference type="Proteomes" id="UP001231915"/>
    </source>
</evidence>
<feature type="signal peptide" evidence="1">
    <location>
        <begin position="1"/>
        <end position="19"/>
    </location>
</feature>
<dbReference type="EMBL" id="JASJUT010000003">
    <property type="protein sequence ID" value="MDK2595046.1"/>
    <property type="molecule type" value="Genomic_DNA"/>
</dbReference>
<gene>
    <name evidence="2" type="ORF">QNM18_08325</name>
</gene>
<keyword evidence="1" id="KW-0732">Signal</keyword>
<sequence length="150" mass="16865">MYKMGVCLIFLFSTHFTIAKENNGMAACLSLYQIAASAIDYKAKGKNKQEMLAPLPDKQQIENDDQTVPSTIIALNMYDIIDEIYDYDTLPIAVYAAYASEKCLRRVDGKPIKSYRKAHPQLQRCAMLTRSKAMLECAFAVANQVKLPSQ</sequence>
<protein>
    <submittedName>
        <fullName evidence="2">Uncharacterized protein</fullName>
    </submittedName>
</protein>
<proteinExistence type="predicted"/>
<feature type="chain" id="PRO_5045412080" evidence="1">
    <location>
        <begin position="20"/>
        <end position="150"/>
    </location>
</feature>
<evidence type="ECO:0000256" key="1">
    <source>
        <dbReference type="SAM" id="SignalP"/>
    </source>
</evidence>
<evidence type="ECO:0000313" key="2">
    <source>
        <dbReference type="EMBL" id="MDK2595046.1"/>
    </source>
</evidence>
<name>A0ABT7EJ03_9GAMM</name>
<keyword evidence="3" id="KW-1185">Reference proteome</keyword>
<comment type="caution">
    <text evidence="2">The sequence shown here is derived from an EMBL/GenBank/DDBJ whole genome shotgun (WGS) entry which is preliminary data.</text>
</comment>
<organism evidence="2 3">
    <name type="scientific">Pseudoalteromonas obscura</name>
    <dbReference type="NCBI Taxonomy" id="3048491"/>
    <lineage>
        <taxon>Bacteria</taxon>
        <taxon>Pseudomonadati</taxon>
        <taxon>Pseudomonadota</taxon>
        <taxon>Gammaproteobacteria</taxon>
        <taxon>Alteromonadales</taxon>
        <taxon>Pseudoalteromonadaceae</taxon>
        <taxon>Pseudoalteromonas</taxon>
    </lineage>
</organism>
<dbReference type="Proteomes" id="UP001231915">
    <property type="component" value="Unassembled WGS sequence"/>
</dbReference>
<accession>A0ABT7EJ03</accession>
<dbReference type="RefSeq" id="WP_284136888.1">
    <property type="nucleotide sequence ID" value="NZ_JASJUT010000003.1"/>
</dbReference>
<reference evidence="2 3" key="1">
    <citation type="submission" date="2023-05" db="EMBL/GenBank/DDBJ databases">
        <title>Pseudoalteromonas ardens sp. nov., Pseudoalteromonas obscura sp. nov., and Pseudoalteromonas umbrosa sp. nov., isolated from the coral Montipora capitata.</title>
        <authorList>
            <person name="Thomas E.M."/>
            <person name="Smith E.M."/>
            <person name="Papke E."/>
            <person name="Shlafstein M.D."/>
            <person name="Oline D.K."/>
            <person name="Videau P."/>
            <person name="Saw J.H."/>
            <person name="Strangman W.K."/>
            <person name="Ushijima B."/>
        </authorList>
    </citation>
    <scope>NUCLEOTIDE SEQUENCE [LARGE SCALE GENOMIC DNA]</scope>
    <source>
        <strain evidence="2 3">P94</strain>
    </source>
</reference>